<comment type="caution">
    <text evidence="1">The sequence shown here is derived from an EMBL/GenBank/DDBJ whole genome shotgun (WGS) entry which is preliminary data.</text>
</comment>
<organism evidence="1 2">
    <name type="scientific">Peptoniphilus duerdenii ATCC BAA-1640</name>
    <dbReference type="NCBI Taxonomy" id="862517"/>
    <lineage>
        <taxon>Bacteria</taxon>
        <taxon>Bacillati</taxon>
        <taxon>Bacillota</taxon>
        <taxon>Tissierellia</taxon>
        <taxon>Tissierellales</taxon>
        <taxon>Peptoniphilaceae</taxon>
        <taxon>Peptoniphilus</taxon>
    </lineage>
</organism>
<protein>
    <submittedName>
        <fullName evidence="1">Uncharacterized protein</fullName>
    </submittedName>
</protein>
<evidence type="ECO:0000313" key="2">
    <source>
        <dbReference type="Proteomes" id="UP000003280"/>
    </source>
</evidence>
<accession>E0NKH5</accession>
<proteinExistence type="predicted"/>
<name>E0NKH5_9FIRM</name>
<dbReference type="EMBL" id="AEEH01000026">
    <property type="protein sequence ID" value="EFM25698.1"/>
    <property type="molecule type" value="Genomic_DNA"/>
</dbReference>
<reference evidence="1 2" key="1">
    <citation type="submission" date="2010-07" db="EMBL/GenBank/DDBJ databases">
        <authorList>
            <person name="Muzny D."/>
            <person name="Qin X."/>
            <person name="Deng J."/>
            <person name="Jiang H."/>
            <person name="Liu Y."/>
            <person name="Qu J."/>
            <person name="Song X.-Z."/>
            <person name="Zhang L."/>
            <person name="Thornton R."/>
            <person name="Coyle M."/>
            <person name="Francisco L."/>
            <person name="Jackson L."/>
            <person name="Javaid M."/>
            <person name="Korchina V."/>
            <person name="Kovar C."/>
            <person name="Mata R."/>
            <person name="Mathew T."/>
            <person name="Ngo R."/>
            <person name="Nguyen L."/>
            <person name="Nguyen N."/>
            <person name="Okwuonu G."/>
            <person name="Ongeri F."/>
            <person name="Pham C."/>
            <person name="Simmons D."/>
            <person name="Wilczek-Boney K."/>
            <person name="Hale W."/>
            <person name="Jakkamsetti A."/>
            <person name="Pham P."/>
            <person name="Ruth R."/>
            <person name="San Lucas F."/>
            <person name="Warren J."/>
            <person name="Zhang J."/>
            <person name="Zhao Z."/>
            <person name="Zhou C."/>
            <person name="Zhu D."/>
            <person name="Lee S."/>
            <person name="Bess C."/>
            <person name="Blankenburg K."/>
            <person name="Forbes L."/>
            <person name="Fu Q."/>
            <person name="Gubbala S."/>
            <person name="Hirani K."/>
            <person name="Jayaseelan J.C."/>
            <person name="Lara F."/>
            <person name="Munidasa M."/>
            <person name="Palculict T."/>
            <person name="Patil S."/>
            <person name="Pu L.-L."/>
            <person name="Saada N."/>
            <person name="Tang L."/>
            <person name="Weissenberger G."/>
            <person name="Zhu Y."/>
            <person name="Hemphill L."/>
            <person name="Shang Y."/>
            <person name="Youmans B."/>
            <person name="Ayvaz T."/>
            <person name="Ross M."/>
            <person name="Santibanez J."/>
            <person name="Aqrawi P."/>
            <person name="Gross S."/>
            <person name="Joshi V."/>
            <person name="Fowler G."/>
            <person name="Nazareth L."/>
            <person name="Reid J."/>
            <person name="Worley K."/>
            <person name="Petrosino J."/>
            <person name="Highlander S."/>
            <person name="Gibbs R."/>
        </authorList>
    </citation>
    <scope>NUCLEOTIDE SEQUENCE [LARGE SCALE GENOMIC DNA]</scope>
    <source>
        <strain evidence="1 2">ATCC BAA-1640</strain>
    </source>
</reference>
<dbReference type="AlphaFoldDB" id="E0NKH5"/>
<dbReference type="Proteomes" id="UP000003280">
    <property type="component" value="Unassembled WGS sequence"/>
</dbReference>
<gene>
    <name evidence="1" type="ORF">HMPREF9225_0664</name>
</gene>
<sequence length="56" mass="6502">MGITLVRLSIGDCSWEGIFNIFWSRWVKYRSDPSTPKAFAFSAQDDQLENLTLDKF</sequence>
<evidence type="ECO:0000313" key="1">
    <source>
        <dbReference type="EMBL" id="EFM25698.1"/>
    </source>
</evidence>
<keyword evidence="2" id="KW-1185">Reference proteome</keyword>
<dbReference type="HOGENOM" id="CLU_3010281_0_0_9"/>